<protein>
    <submittedName>
        <fullName evidence="1">Uncharacterized protein</fullName>
    </submittedName>
</protein>
<organism evidence="1 2">
    <name type="scientific">Populus alba</name>
    <name type="common">White poplar</name>
    <dbReference type="NCBI Taxonomy" id="43335"/>
    <lineage>
        <taxon>Eukaryota</taxon>
        <taxon>Viridiplantae</taxon>
        <taxon>Streptophyta</taxon>
        <taxon>Embryophyta</taxon>
        <taxon>Tracheophyta</taxon>
        <taxon>Spermatophyta</taxon>
        <taxon>Magnoliopsida</taxon>
        <taxon>eudicotyledons</taxon>
        <taxon>Gunneridae</taxon>
        <taxon>Pentapetalae</taxon>
        <taxon>rosids</taxon>
        <taxon>fabids</taxon>
        <taxon>Malpighiales</taxon>
        <taxon>Salicaceae</taxon>
        <taxon>Saliceae</taxon>
        <taxon>Populus</taxon>
    </lineage>
</organism>
<name>A0ACC4AQ49_POPAL</name>
<keyword evidence="2" id="KW-1185">Reference proteome</keyword>
<dbReference type="EMBL" id="RCHU02000017">
    <property type="protein sequence ID" value="KAL3567888.1"/>
    <property type="molecule type" value="Genomic_DNA"/>
</dbReference>
<gene>
    <name evidence="1" type="ORF">D5086_030539</name>
</gene>
<comment type="caution">
    <text evidence="1">The sequence shown here is derived from an EMBL/GenBank/DDBJ whole genome shotgun (WGS) entry which is preliminary data.</text>
</comment>
<evidence type="ECO:0000313" key="1">
    <source>
        <dbReference type="EMBL" id="KAL3567888.1"/>
    </source>
</evidence>
<evidence type="ECO:0000313" key="2">
    <source>
        <dbReference type="Proteomes" id="UP000309997"/>
    </source>
</evidence>
<reference evidence="1 2" key="1">
    <citation type="journal article" date="2024" name="Plant Biotechnol. J.">
        <title>Genome and CRISPR/Cas9 system of a widespread forest tree (Populus alba) in the world.</title>
        <authorList>
            <person name="Liu Y.J."/>
            <person name="Jiang P.F."/>
            <person name="Han X.M."/>
            <person name="Li X.Y."/>
            <person name="Wang H.M."/>
            <person name="Wang Y.J."/>
            <person name="Wang X.X."/>
            <person name="Zeng Q.Y."/>
        </authorList>
    </citation>
    <scope>NUCLEOTIDE SEQUENCE [LARGE SCALE GENOMIC DNA]</scope>
    <source>
        <strain evidence="2">cv. PAL-ZL1</strain>
    </source>
</reference>
<sequence>MMKIWKPRSRQEPSTTSVQTRQPTASEASKQEERDVLGVEPVAIYKAQGHAGGIWTISSISYVPLSTLDIIRQCVTIQVSVGSSSWFFSAAYVLPFPRVQL</sequence>
<dbReference type="Proteomes" id="UP000309997">
    <property type="component" value="Unassembled WGS sequence"/>
</dbReference>
<proteinExistence type="predicted"/>
<accession>A0ACC4AQ49</accession>